<evidence type="ECO:0000313" key="8">
    <source>
        <dbReference type="EMBL" id="CAA0122541.1"/>
    </source>
</evidence>
<gene>
    <name evidence="8" type="ORF">OPDIPICF_02621</name>
    <name evidence="7" type="ORF">OPDIPICF_04041</name>
</gene>
<keyword evidence="4 6" id="KW-1133">Transmembrane helix</keyword>
<feature type="transmembrane region" description="Helical" evidence="6">
    <location>
        <begin position="263"/>
        <end position="285"/>
    </location>
</feature>
<protein>
    <submittedName>
        <fullName evidence="7">Uncharacterized protein</fullName>
    </submittedName>
</protein>
<sequence>MTTLKQEQSYIGRGTIIMMSTFIAGFVFSYLFNVSLARIVGPHDYGNYKVAEAFISLGSLVAAMGGTKAASRFLPDHISTGSGEGVWEYTRFYLMIILFISLGLGVIVYVGHALHISIFDTKGYHPLLLATFVIPFAAASALLSSVLQVARRLDLAYMPWRLGYPGLRLILCLLFFFVAGYLNDFTAVFITLIVCVILVLFQAFQVKRLSLIAIGRLSSVAAPKQWLAVSAPMMLVISLQVMMKQIDIYMIEFFTDEVAVGHFGAAQTCVYAIGTTQMALLNLIQPLVYPATQQGLQSIKELNRRAFLLMTKGIVVIATLTCVFGHQLLAVFGHDTHLAYLSLVTMTIGYSVAACLVFSQSWLQYSGSEKLIMVILIVSVLLNGVLNAILIPIYNIEGAAAGTAIALIFSGVVTAIYMKKRIGIYPWSPA</sequence>
<comment type="subcellular location">
    <subcellularLocation>
        <location evidence="1">Cell membrane</location>
        <topology evidence="1">Multi-pass membrane protein</topology>
    </subcellularLocation>
</comment>
<feature type="transmembrane region" description="Helical" evidence="6">
    <location>
        <begin position="127"/>
        <end position="150"/>
    </location>
</feature>
<dbReference type="Proteomes" id="UP000441399">
    <property type="component" value="Unassembled WGS sequence"/>
</dbReference>
<feature type="transmembrane region" description="Helical" evidence="6">
    <location>
        <begin position="225"/>
        <end position="243"/>
    </location>
</feature>
<dbReference type="EMBL" id="CACSIO010000004">
    <property type="protein sequence ID" value="CAA0097066.1"/>
    <property type="molecule type" value="Genomic_DNA"/>
</dbReference>
<feature type="transmembrane region" description="Helical" evidence="6">
    <location>
        <begin position="306"/>
        <end position="332"/>
    </location>
</feature>
<keyword evidence="2" id="KW-1003">Cell membrane</keyword>
<evidence type="ECO:0000313" key="7">
    <source>
        <dbReference type="EMBL" id="CAA0097066.1"/>
    </source>
</evidence>
<reference evidence="7 9" key="1">
    <citation type="submission" date="2019-11" db="EMBL/GenBank/DDBJ databases">
        <authorList>
            <person name="Holert J."/>
        </authorList>
    </citation>
    <scope>NUCLEOTIDE SEQUENCE [LARGE SCALE GENOMIC DNA]</scope>
    <source>
        <strain evidence="7">SB11_3</strain>
    </source>
</reference>
<dbReference type="PANTHER" id="PTHR30250">
    <property type="entry name" value="PST FAMILY PREDICTED COLANIC ACID TRANSPORTER"/>
    <property type="match status" value="1"/>
</dbReference>
<keyword evidence="5 6" id="KW-0472">Membrane</keyword>
<feature type="transmembrane region" description="Helical" evidence="6">
    <location>
        <begin position="162"/>
        <end position="179"/>
    </location>
</feature>
<keyword evidence="9" id="KW-1185">Reference proteome</keyword>
<name>A0A5S9P1D2_9GAMM</name>
<feature type="transmembrane region" description="Helical" evidence="6">
    <location>
        <begin position="371"/>
        <end position="393"/>
    </location>
</feature>
<feature type="transmembrane region" description="Helical" evidence="6">
    <location>
        <begin position="338"/>
        <end position="359"/>
    </location>
</feature>
<evidence type="ECO:0000313" key="9">
    <source>
        <dbReference type="Proteomes" id="UP000441399"/>
    </source>
</evidence>
<evidence type="ECO:0000256" key="1">
    <source>
        <dbReference type="ARBA" id="ARBA00004651"/>
    </source>
</evidence>
<feature type="transmembrane region" description="Helical" evidence="6">
    <location>
        <begin position="399"/>
        <end position="418"/>
    </location>
</feature>
<evidence type="ECO:0000256" key="6">
    <source>
        <dbReference type="SAM" id="Phobius"/>
    </source>
</evidence>
<evidence type="ECO:0000256" key="2">
    <source>
        <dbReference type="ARBA" id="ARBA00022475"/>
    </source>
</evidence>
<proteinExistence type="predicted"/>
<dbReference type="EMBL" id="CACSIO010000045">
    <property type="protein sequence ID" value="CAA0122541.1"/>
    <property type="molecule type" value="Genomic_DNA"/>
</dbReference>
<dbReference type="InterPro" id="IPR050833">
    <property type="entry name" value="Poly_Biosynth_Transport"/>
</dbReference>
<dbReference type="GO" id="GO:0005886">
    <property type="term" value="C:plasma membrane"/>
    <property type="evidence" value="ECO:0007669"/>
    <property type="project" value="UniProtKB-SubCell"/>
</dbReference>
<keyword evidence="3 6" id="KW-0812">Transmembrane</keyword>
<evidence type="ECO:0000256" key="4">
    <source>
        <dbReference type="ARBA" id="ARBA00022989"/>
    </source>
</evidence>
<feature type="transmembrane region" description="Helical" evidence="6">
    <location>
        <begin position="92"/>
        <end position="115"/>
    </location>
</feature>
<dbReference type="PANTHER" id="PTHR30250:SF11">
    <property type="entry name" value="O-ANTIGEN TRANSPORTER-RELATED"/>
    <property type="match status" value="1"/>
</dbReference>
<accession>A0A5S9P1D2</accession>
<feature type="transmembrane region" description="Helical" evidence="6">
    <location>
        <begin position="185"/>
        <end position="204"/>
    </location>
</feature>
<dbReference type="InterPro" id="IPR002797">
    <property type="entry name" value="Polysacc_synth"/>
</dbReference>
<dbReference type="Pfam" id="PF01943">
    <property type="entry name" value="Polysacc_synt"/>
    <property type="match status" value="1"/>
</dbReference>
<organism evidence="7 9">
    <name type="scientific">BD1-7 clade bacterium</name>
    <dbReference type="NCBI Taxonomy" id="2029982"/>
    <lineage>
        <taxon>Bacteria</taxon>
        <taxon>Pseudomonadati</taxon>
        <taxon>Pseudomonadota</taxon>
        <taxon>Gammaproteobacteria</taxon>
        <taxon>Cellvibrionales</taxon>
        <taxon>Spongiibacteraceae</taxon>
        <taxon>BD1-7 clade</taxon>
    </lineage>
</organism>
<dbReference type="OrthoDB" id="6283795at2"/>
<evidence type="ECO:0000256" key="3">
    <source>
        <dbReference type="ARBA" id="ARBA00022692"/>
    </source>
</evidence>
<feature type="transmembrane region" description="Helical" evidence="6">
    <location>
        <begin position="12"/>
        <end position="33"/>
    </location>
</feature>
<evidence type="ECO:0000256" key="5">
    <source>
        <dbReference type="ARBA" id="ARBA00023136"/>
    </source>
</evidence>
<dbReference type="AlphaFoldDB" id="A0A5S9P1D2"/>